<feature type="compositionally biased region" description="Basic and acidic residues" evidence="1">
    <location>
        <begin position="61"/>
        <end position="78"/>
    </location>
</feature>
<dbReference type="VEuPathDB" id="CryptoDB:Vbra_22949"/>
<proteinExistence type="predicted"/>
<protein>
    <submittedName>
        <fullName evidence="2">Uncharacterized protein</fullName>
    </submittedName>
</protein>
<gene>
    <name evidence="2" type="ORF">Vbra_22949</name>
</gene>
<reference evidence="2 3" key="1">
    <citation type="submission" date="2014-11" db="EMBL/GenBank/DDBJ databases">
        <authorList>
            <person name="Zhu J."/>
            <person name="Qi W."/>
            <person name="Song R."/>
        </authorList>
    </citation>
    <scope>NUCLEOTIDE SEQUENCE [LARGE SCALE GENOMIC DNA]</scope>
</reference>
<keyword evidence="3" id="KW-1185">Reference proteome</keyword>
<feature type="region of interest" description="Disordered" evidence="1">
    <location>
        <begin position="52"/>
        <end position="82"/>
    </location>
</feature>
<dbReference type="Proteomes" id="UP000041254">
    <property type="component" value="Unassembled WGS sequence"/>
</dbReference>
<sequence length="273" mass="31108">MQVHGVIEEALEELVEPPIHEEEAAREAAIPAQPAVVTSEVEVKVAAFEEEAPPMLLPPAEGEREGERERPTREEQKPARLVRRPSHISSFLSIGVRAPHFRRGATNDVEFKNCYDGRTTAEQRLFDQALVKIDKGRYKAAKKFFRQKWKKEEQSLEELREHIWPTEADDAELRAQHQQWQQLPDKIEDEIEAKTTLNDYLITLKTANVKKLKRHIGYSGEGNLSSCRHRADFRVKRWIAVYVLYLWASPTPLTPAGVHGPHNDISAAPKGSS</sequence>
<organism evidence="2 3">
    <name type="scientific">Vitrella brassicaformis (strain CCMP3155)</name>
    <dbReference type="NCBI Taxonomy" id="1169540"/>
    <lineage>
        <taxon>Eukaryota</taxon>
        <taxon>Sar</taxon>
        <taxon>Alveolata</taxon>
        <taxon>Colpodellida</taxon>
        <taxon>Vitrellaceae</taxon>
        <taxon>Vitrella</taxon>
    </lineage>
</organism>
<accession>A0A0G4FUT6</accession>
<dbReference type="EMBL" id="CDMY01000507">
    <property type="protein sequence ID" value="CEM18711.1"/>
    <property type="molecule type" value="Genomic_DNA"/>
</dbReference>
<evidence type="ECO:0000256" key="1">
    <source>
        <dbReference type="SAM" id="MobiDB-lite"/>
    </source>
</evidence>
<dbReference type="InParanoid" id="A0A0G4FUT6"/>
<name>A0A0G4FUT6_VITBC</name>
<evidence type="ECO:0000313" key="3">
    <source>
        <dbReference type="Proteomes" id="UP000041254"/>
    </source>
</evidence>
<dbReference type="AlphaFoldDB" id="A0A0G4FUT6"/>
<evidence type="ECO:0000313" key="2">
    <source>
        <dbReference type="EMBL" id="CEM18711.1"/>
    </source>
</evidence>